<keyword evidence="1" id="KW-1133">Transmembrane helix</keyword>
<feature type="non-terminal residue" evidence="2">
    <location>
        <position position="173"/>
    </location>
</feature>
<keyword evidence="1" id="KW-0472">Membrane</keyword>
<protein>
    <recommendedName>
        <fullName evidence="3">POTRA domain-containing protein</fullName>
    </recommendedName>
</protein>
<reference evidence="2" key="1">
    <citation type="journal article" date="2015" name="Nature">
        <title>Complex archaea that bridge the gap between prokaryotes and eukaryotes.</title>
        <authorList>
            <person name="Spang A."/>
            <person name="Saw J.H."/>
            <person name="Jorgensen S.L."/>
            <person name="Zaremba-Niedzwiedzka K."/>
            <person name="Martijn J."/>
            <person name="Lind A.E."/>
            <person name="van Eijk R."/>
            <person name="Schleper C."/>
            <person name="Guy L."/>
            <person name="Ettema T.J."/>
        </authorList>
    </citation>
    <scope>NUCLEOTIDE SEQUENCE</scope>
</reference>
<evidence type="ECO:0008006" key="3">
    <source>
        <dbReference type="Google" id="ProtNLM"/>
    </source>
</evidence>
<evidence type="ECO:0000256" key="1">
    <source>
        <dbReference type="SAM" id="Phobius"/>
    </source>
</evidence>
<organism evidence="2">
    <name type="scientific">marine sediment metagenome</name>
    <dbReference type="NCBI Taxonomy" id="412755"/>
    <lineage>
        <taxon>unclassified sequences</taxon>
        <taxon>metagenomes</taxon>
        <taxon>ecological metagenomes</taxon>
    </lineage>
</organism>
<dbReference type="AlphaFoldDB" id="A0A0F9CGI1"/>
<name>A0A0F9CGI1_9ZZZZ</name>
<accession>A0A0F9CGI1</accession>
<evidence type="ECO:0000313" key="2">
    <source>
        <dbReference type="EMBL" id="KKL25552.1"/>
    </source>
</evidence>
<feature type="transmembrane region" description="Helical" evidence="1">
    <location>
        <begin position="27"/>
        <end position="47"/>
    </location>
</feature>
<comment type="caution">
    <text evidence="2">The sequence shown here is derived from an EMBL/GenBank/DDBJ whole genome shotgun (WGS) entry which is preliminary data.</text>
</comment>
<sequence length="173" mass="18455">MTKTTGKRGAAKSGDSPEPLLRRLRPLLRVLGVVAIVFVLAAGLYALRHRMRSASPHSLGSARVRLVGVPRWLAGDIARGILADIRSVTAGEGRARSLLDDGLARDVYRRAAANPWISRVRGVSKNGAGGVSVRADYRRPFALVRSAKLPVSTLTVVDRAGVVLPLPAGRIKP</sequence>
<gene>
    <name evidence="2" type="ORF">LCGC14_2404170</name>
</gene>
<keyword evidence="1" id="KW-0812">Transmembrane</keyword>
<proteinExistence type="predicted"/>
<dbReference type="EMBL" id="LAZR01036172">
    <property type="protein sequence ID" value="KKL25552.1"/>
    <property type="molecule type" value="Genomic_DNA"/>
</dbReference>